<proteinExistence type="inferred from homology"/>
<dbReference type="Gene3D" id="1.10.3210.10">
    <property type="entry name" value="Hypothetical protein af1432"/>
    <property type="match status" value="2"/>
</dbReference>
<dbReference type="CDD" id="cd00077">
    <property type="entry name" value="HDc"/>
    <property type="match status" value="1"/>
</dbReference>
<evidence type="ECO:0000256" key="1">
    <source>
        <dbReference type="ARBA" id="ARBA00022801"/>
    </source>
</evidence>
<dbReference type="InterPro" id="IPR003607">
    <property type="entry name" value="HD/PDEase_dom"/>
</dbReference>
<organism evidence="5 6">
    <name type="scientific">Agarivorans gilvus</name>
    <dbReference type="NCBI Taxonomy" id="680279"/>
    <lineage>
        <taxon>Bacteria</taxon>
        <taxon>Pseudomonadati</taxon>
        <taxon>Pseudomonadota</taxon>
        <taxon>Gammaproteobacteria</taxon>
        <taxon>Alteromonadales</taxon>
        <taxon>Alteromonadaceae</taxon>
        <taxon>Agarivorans</taxon>
    </lineage>
</organism>
<comment type="caution">
    <text evidence="5">The sequence shown here is derived from an EMBL/GenBank/DDBJ whole genome shotgun (WGS) entry which is preliminary data.</text>
</comment>
<evidence type="ECO:0000259" key="4">
    <source>
        <dbReference type="PROSITE" id="PS51831"/>
    </source>
</evidence>
<dbReference type="Proteomes" id="UP000651977">
    <property type="component" value="Unassembled WGS sequence"/>
</dbReference>
<dbReference type="EC" id="3.1.5.1" evidence="3"/>
<dbReference type="PANTHER" id="PTHR11373:SF32">
    <property type="entry name" value="DEOXYGUANOSINETRIPHOSPHATE TRIPHOSPHOHYDROLASE"/>
    <property type="match status" value="1"/>
</dbReference>
<name>A0ABQ1I5L4_9ALTE</name>
<evidence type="ECO:0000313" key="5">
    <source>
        <dbReference type="EMBL" id="GGB19002.1"/>
    </source>
</evidence>
<accession>A0ABQ1I5L4</accession>
<dbReference type="PROSITE" id="PS51831">
    <property type="entry name" value="HD"/>
    <property type="match status" value="1"/>
</dbReference>
<evidence type="ECO:0000313" key="6">
    <source>
        <dbReference type="Proteomes" id="UP000651977"/>
    </source>
</evidence>
<dbReference type="NCBIfam" id="NF003429">
    <property type="entry name" value="PRK04926.1"/>
    <property type="match status" value="1"/>
</dbReference>
<dbReference type="EMBL" id="BMDY01000028">
    <property type="protein sequence ID" value="GGB19002.1"/>
    <property type="molecule type" value="Genomic_DNA"/>
</dbReference>
<comment type="function">
    <text evidence="3">dGTPase preferentially hydrolyzes dGTP over the other canonical NTPs.</text>
</comment>
<dbReference type="RefSeq" id="WP_055732653.1">
    <property type="nucleotide sequence ID" value="NZ_BMDY01000028.1"/>
</dbReference>
<dbReference type="NCBIfam" id="TIGR01353">
    <property type="entry name" value="dGTP_triPase"/>
    <property type="match status" value="1"/>
</dbReference>
<reference evidence="6" key="1">
    <citation type="journal article" date="2019" name="Int. J. Syst. Evol. Microbiol.">
        <title>The Global Catalogue of Microorganisms (GCM) 10K type strain sequencing project: providing services to taxonomists for standard genome sequencing and annotation.</title>
        <authorList>
            <consortium name="The Broad Institute Genomics Platform"/>
            <consortium name="The Broad Institute Genome Sequencing Center for Infectious Disease"/>
            <person name="Wu L."/>
            <person name="Ma J."/>
        </authorList>
    </citation>
    <scope>NUCLEOTIDE SEQUENCE [LARGE SCALE GENOMIC DNA]</scope>
    <source>
        <strain evidence="6">CGMCC 1.10131</strain>
    </source>
</reference>
<dbReference type="HAMAP" id="MF_00030">
    <property type="entry name" value="dGTPase_type1"/>
    <property type="match status" value="1"/>
</dbReference>
<evidence type="ECO:0000256" key="3">
    <source>
        <dbReference type="HAMAP-Rule" id="MF_00030"/>
    </source>
</evidence>
<dbReference type="SUPFAM" id="SSF109604">
    <property type="entry name" value="HD-domain/PDEase-like"/>
    <property type="match status" value="1"/>
</dbReference>
<feature type="domain" description="HD" evidence="4">
    <location>
        <begin position="62"/>
        <end position="255"/>
    </location>
</feature>
<dbReference type="Pfam" id="PF01966">
    <property type="entry name" value="HD"/>
    <property type="match status" value="1"/>
</dbReference>
<keyword evidence="2 3" id="KW-0460">Magnesium</keyword>
<keyword evidence="1 3" id="KW-0378">Hydrolase</keyword>
<dbReference type="InterPro" id="IPR023293">
    <property type="entry name" value="dGTP_triP_hydro_central_sf"/>
</dbReference>
<dbReference type="Pfam" id="PF13286">
    <property type="entry name" value="HD_assoc"/>
    <property type="match status" value="1"/>
</dbReference>
<sequence length="498" mass="56804">MTVNFSRKIRATRPYQSQSEGAADLSVFESDRGRIINSAAVRRLQQKTQVFPLERNAAVRSRLTHSLEVQQVGRYISQLICQALQHQDDRYRLKGLERQLESIVEMSCLMHDIGNPPFGHFGEEALIDWLGQKLNDLYQTSQSASGAAHAKDLPREIQQDLVNFEGNAQGIRLIHSLLQLNLSYSQASGILKYTRCGSEAKPTNDDPFNYLKKKVGYYLSETSYISDLQKALDLAPYCRSPFSYIMEAADDVSYGIADLEDAVEKGVLSIPQLKQALLTSFKQLQETSGLAATEDMAKILDFAHQTQKADLSEEERNSMFFVYLRVAVNQRLPKHAKEQFIEHLEQIFQGSFNRALIEDGSVCHLLVQTFKSVALKHAFCHPEVEARELQGYKIITGLMDCYQDLLALSQAQFEYLVDNSKAKQDIPAYLTRLFKKLPNKHLAAYKRAMHAAPVSEYFGDEGCREFYYRTRLLIDYISGMTDQYAYDEYRAFHIISDF</sequence>
<dbReference type="InterPro" id="IPR026875">
    <property type="entry name" value="PHydrolase_assoc_dom"/>
</dbReference>
<comment type="similarity">
    <text evidence="3">Belongs to the dGTPase family. Type 1 subfamily.</text>
</comment>
<dbReference type="InterPro" id="IPR050135">
    <property type="entry name" value="dGTPase-like"/>
</dbReference>
<dbReference type="PANTHER" id="PTHR11373">
    <property type="entry name" value="DEOXYNUCLEOSIDE TRIPHOSPHATE TRIPHOSPHOHYDROLASE"/>
    <property type="match status" value="1"/>
</dbReference>
<dbReference type="InterPro" id="IPR020779">
    <property type="entry name" value="dNTPase_1"/>
</dbReference>
<gene>
    <name evidence="3 5" type="primary">dgt</name>
    <name evidence="5" type="ORF">GCM10007414_35520</name>
</gene>
<dbReference type="SMART" id="SM00471">
    <property type="entry name" value="HDc"/>
    <property type="match status" value="1"/>
</dbReference>
<comment type="caution">
    <text evidence="3">As this bacterium is not an Enterobacterale, this protein may not have a true dGTPase activity.</text>
</comment>
<keyword evidence="6" id="KW-1185">Reference proteome</keyword>
<protein>
    <recommendedName>
        <fullName evidence="3">Probable deoxyguanosinetriphosphate triphosphohydrolase</fullName>
        <shortName evidence="3">dGTP triphosphohydrolase</shortName>
        <shortName evidence="3">dGTPase</shortName>
        <ecNumber evidence="3">3.1.5.1</ecNumber>
    </recommendedName>
</protein>
<comment type="cofactor">
    <cofactor evidence="3">
        <name>Mg(2+)</name>
        <dbReference type="ChEBI" id="CHEBI:18420"/>
    </cofactor>
</comment>
<dbReference type="InterPro" id="IPR006261">
    <property type="entry name" value="dGTPase"/>
</dbReference>
<dbReference type="InterPro" id="IPR006674">
    <property type="entry name" value="HD_domain"/>
</dbReference>
<evidence type="ECO:0000256" key="2">
    <source>
        <dbReference type="ARBA" id="ARBA00022842"/>
    </source>
</evidence>
<dbReference type="Gene3D" id="1.10.3410.10">
    <property type="entry name" value="putative deoxyguanosinetriphosphate triphosphohydrolase like domain"/>
    <property type="match status" value="1"/>
</dbReference>
<comment type="catalytic activity">
    <reaction evidence="3">
        <text>dGTP + H2O = 2'-deoxyguanosine + triphosphate + H(+)</text>
        <dbReference type="Rhea" id="RHEA:15193"/>
        <dbReference type="ChEBI" id="CHEBI:15377"/>
        <dbReference type="ChEBI" id="CHEBI:15378"/>
        <dbReference type="ChEBI" id="CHEBI:17172"/>
        <dbReference type="ChEBI" id="CHEBI:18036"/>
        <dbReference type="ChEBI" id="CHEBI:61429"/>
        <dbReference type="EC" id="3.1.5.1"/>
    </reaction>
</comment>